<dbReference type="EMBL" id="CP003093">
    <property type="protein sequence ID" value="AER55046.1"/>
    <property type="molecule type" value="Genomic_DNA"/>
</dbReference>
<sequence length="195" mass="22466">MDNSLPIWPQHEVFYIESMLFHTRQACASMEYISDLIGRIDKLRGEGRTPEFDCSIALDHVQSVVLCAAAISRYFWPVRKNHLPRGAYLQAVLQINDDSPLRDRSLRDAAEHFDERLDKYLSAGIVGLIMPEWFGPTYASEVPAHYFRAYFIDSGKFKILGDEFFIQPISDELVRLHNRLVYLVEHGGCFPEVRA</sequence>
<dbReference type="Proteomes" id="UP000005870">
    <property type="component" value="Chromosome"/>
</dbReference>
<dbReference type="RefSeq" id="WP_014159224.1">
    <property type="nucleotide sequence ID" value="NC_016147.2"/>
</dbReference>
<proteinExistence type="predicted"/>
<evidence type="ECO:0000313" key="2">
    <source>
        <dbReference type="Proteomes" id="UP000005870"/>
    </source>
</evidence>
<dbReference type="eggNOG" id="COG1253">
    <property type="taxonomic scope" value="Bacteria"/>
</dbReference>
<dbReference type="AlphaFoldDB" id="G7UUW7"/>
<gene>
    <name evidence="1" type="ordered locus">DSC_01965</name>
</gene>
<dbReference type="HOGENOM" id="CLU_118103_0_0_6"/>
<dbReference type="KEGG" id="psd:DSC_01965"/>
<accession>G7UUW7</accession>
<protein>
    <submittedName>
        <fullName evidence="1">Uncharacterized protein</fullName>
    </submittedName>
</protein>
<dbReference type="OrthoDB" id="1359545at2"/>
<organism evidence="1 2">
    <name type="scientific">Pseudoxanthomonas spadix (strain BD-a59)</name>
    <dbReference type="NCBI Taxonomy" id="1045855"/>
    <lineage>
        <taxon>Bacteria</taxon>
        <taxon>Pseudomonadati</taxon>
        <taxon>Pseudomonadota</taxon>
        <taxon>Gammaproteobacteria</taxon>
        <taxon>Lysobacterales</taxon>
        <taxon>Lysobacteraceae</taxon>
        <taxon>Pseudoxanthomonas</taxon>
    </lineage>
</organism>
<dbReference type="STRING" id="1045855.DSC_01965"/>
<keyword evidence="2" id="KW-1185">Reference proteome</keyword>
<reference evidence="1 2" key="1">
    <citation type="journal article" date="2012" name="J. Bacteriol.">
        <title>Complete Genome Sequence of the BTEX-Degrading Bacterium Pseudoxanthomonas spadix BD-a59.</title>
        <authorList>
            <person name="Lee S.H."/>
            <person name="Jin H.M."/>
            <person name="Lee H.J."/>
            <person name="Kim J.M."/>
            <person name="Jeon C.O."/>
        </authorList>
    </citation>
    <scope>NUCLEOTIDE SEQUENCE [LARGE SCALE GENOMIC DNA]</scope>
    <source>
        <strain evidence="1 2">BD-a59</strain>
    </source>
</reference>
<name>G7UUW7_PSEUP</name>
<evidence type="ECO:0000313" key="1">
    <source>
        <dbReference type="EMBL" id="AER55046.1"/>
    </source>
</evidence>